<dbReference type="PROSITE" id="PS50931">
    <property type="entry name" value="HTH_LYSR"/>
    <property type="match status" value="1"/>
</dbReference>
<dbReference type="InterPro" id="IPR036390">
    <property type="entry name" value="WH_DNA-bd_sf"/>
</dbReference>
<keyword evidence="2" id="KW-0805">Transcription regulation</keyword>
<evidence type="ECO:0000256" key="4">
    <source>
        <dbReference type="ARBA" id="ARBA00023163"/>
    </source>
</evidence>
<dbReference type="EMBL" id="CP016545">
    <property type="protein sequence ID" value="ANU06440.1"/>
    <property type="molecule type" value="Genomic_DNA"/>
</dbReference>
<evidence type="ECO:0000256" key="2">
    <source>
        <dbReference type="ARBA" id="ARBA00023015"/>
    </source>
</evidence>
<dbReference type="InterPro" id="IPR005119">
    <property type="entry name" value="LysR_subst-bd"/>
</dbReference>
<dbReference type="FunFam" id="1.10.10.10:FF:000001">
    <property type="entry name" value="LysR family transcriptional regulator"/>
    <property type="match status" value="1"/>
</dbReference>
<dbReference type="InterPro" id="IPR036388">
    <property type="entry name" value="WH-like_DNA-bd_sf"/>
</dbReference>
<comment type="similarity">
    <text evidence="1">Belongs to the LysR transcriptional regulatory family.</text>
</comment>
<dbReference type="Pfam" id="PF00126">
    <property type="entry name" value="HTH_1"/>
    <property type="match status" value="1"/>
</dbReference>
<dbReference type="GO" id="GO:0003677">
    <property type="term" value="F:DNA binding"/>
    <property type="evidence" value="ECO:0007669"/>
    <property type="project" value="UniProtKB-KW"/>
</dbReference>
<reference evidence="6 7" key="1">
    <citation type="submission" date="2016-07" db="EMBL/GenBank/DDBJ databases">
        <title>Complete genome sequence of Altererythrobacter namhicola JCM 16345T, containing esterase-encoding genes.</title>
        <authorList>
            <person name="Cheng H."/>
            <person name="Wu Y.-H."/>
            <person name="Jian S.-L."/>
            <person name="Huo Y.-Y."/>
            <person name="Wang C.-S."/>
            <person name="Xu X.-W."/>
        </authorList>
    </citation>
    <scope>NUCLEOTIDE SEQUENCE [LARGE SCALE GENOMIC DNA]</scope>
    <source>
        <strain evidence="6 7">JCM 16345</strain>
    </source>
</reference>
<evidence type="ECO:0000256" key="3">
    <source>
        <dbReference type="ARBA" id="ARBA00023125"/>
    </source>
</evidence>
<dbReference type="InterPro" id="IPR000847">
    <property type="entry name" value="LysR_HTH_N"/>
</dbReference>
<keyword evidence="4" id="KW-0804">Transcription</keyword>
<dbReference type="RefSeq" id="WP_067784595.1">
    <property type="nucleotide sequence ID" value="NZ_CP016545.1"/>
</dbReference>
<dbReference type="STRING" id="645517.A6F65_00112"/>
<dbReference type="GO" id="GO:0005829">
    <property type="term" value="C:cytosol"/>
    <property type="evidence" value="ECO:0007669"/>
    <property type="project" value="TreeGrafter"/>
</dbReference>
<proteinExistence type="inferred from homology"/>
<dbReference type="Gene3D" id="1.10.10.10">
    <property type="entry name" value="Winged helix-like DNA-binding domain superfamily/Winged helix DNA-binding domain"/>
    <property type="match status" value="1"/>
</dbReference>
<dbReference type="PRINTS" id="PR00039">
    <property type="entry name" value="HTHLYSR"/>
</dbReference>
<keyword evidence="7" id="KW-1185">Reference proteome</keyword>
<evidence type="ECO:0000256" key="1">
    <source>
        <dbReference type="ARBA" id="ARBA00009437"/>
    </source>
</evidence>
<feature type="domain" description="HTH lysR-type" evidence="5">
    <location>
        <begin position="1"/>
        <end position="53"/>
    </location>
</feature>
<dbReference type="PANTHER" id="PTHR30419">
    <property type="entry name" value="HTH-TYPE TRANSCRIPTIONAL REGULATOR YBHD"/>
    <property type="match status" value="1"/>
</dbReference>
<dbReference type="PANTHER" id="PTHR30419:SF8">
    <property type="entry name" value="NITROGEN ASSIMILATION TRANSCRIPTIONAL ACTIVATOR-RELATED"/>
    <property type="match status" value="1"/>
</dbReference>
<evidence type="ECO:0000259" key="5">
    <source>
        <dbReference type="PROSITE" id="PS50931"/>
    </source>
</evidence>
<dbReference type="Proteomes" id="UP000092698">
    <property type="component" value="Chromosome"/>
</dbReference>
<dbReference type="SUPFAM" id="SSF46785">
    <property type="entry name" value="Winged helix' DNA-binding domain"/>
    <property type="match status" value="1"/>
</dbReference>
<dbReference type="InterPro" id="IPR050950">
    <property type="entry name" value="HTH-type_LysR_regulators"/>
</dbReference>
<dbReference type="GO" id="GO:0003700">
    <property type="term" value="F:DNA-binding transcription factor activity"/>
    <property type="evidence" value="ECO:0007669"/>
    <property type="project" value="InterPro"/>
</dbReference>
<dbReference type="PATRIC" id="fig|645517.4.peg.112"/>
<keyword evidence="3" id="KW-0238">DNA-binding</keyword>
<dbReference type="OrthoDB" id="9786526at2"/>
<name>A0A1C7D4Q6_9SPHN</name>
<dbReference type="AlphaFoldDB" id="A0A1C7D4Q6"/>
<evidence type="ECO:0000313" key="7">
    <source>
        <dbReference type="Proteomes" id="UP000092698"/>
    </source>
</evidence>
<dbReference type="KEGG" id="anh:A6F65_00112"/>
<sequence>MRAFVAVGQLESFKLAARELLRTQPAVSLAISQLEDSVGVKLLERTTRKVLLTTEGEHFMPVAARLIRDFDAALSDLNATSERRSGHVSLAVLPSVATRLLPEVCRQFSEEFPGISVHMIDDNSRGIEQRLARNEVDFGIGGRSPGRSDLDYRLLLEDRIELICHRDHPLAQEQGPIEWAQLYGQRFLDSGLHNLTKAQDLIGKTQYEFSTTTLLFAMLKANFGVTVLPSLAAQNADPVLVSRPLIEPEDTRAIYLITKKGWSLSPAGEAMIETILQIIPAMIRRLELENVEVRFSDADFKDLITFPTGAAPGG</sequence>
<dbReference type="CDD" id="cd08440">
    <property type="entry name" value="PBP2_LTTR_like_4"/>
    <property type="match status" value="1"/>
</dbReference>
<protein>
    <submittedName>
        <fullName evidence="6">HTH-type transcriptional activator CmpR</fullName>
    </submittedName>
</protein>
<gene>
    <name evidence="6" type="primary">cmpR</name>
    <name evidence="6" type="ORF">A6F65_00112</name>
</gene>
<dbReference type="Pfam" id="PF03466">
    <property type="entry name" value="LysR_substrate"/>
    <property type="match status" value="1"/>
</dbReference>
<organism evidence="6 7">
    <name type="scientific">Paraurantiacibacter namhicola</name>
    <dbReference type="NCBI Taxonomy" id="645517"/>
    <lineage>
        <taxon>Bacteria</taxon>
        <taxon>Pseudomonadati</taxon>
        <taxon>Pseudomonadota</taxon>
        <taxon>Alphaproteobacteria</taxon>
        <taxon>Sphingomonadales</taxon>
        <taxon>Erythrobacteraceae</taxon>
        <taxon>Paraurantiacibacter</taxon>
    </lineage>
</organism>
<dbReference type="SUPFAM" id="SSF53850">
    <property type="entry name" value="Periplasmic binding protein-like II"/>
    <property type="match status" value="1"/>
</dbReference>
<dbReference type="Gene3D" id="3.40.190.10">
    <property type="entry name" value="Periplasmic binding protein-like II"/>
    <property type="match status" value="2"/>
</dbReference>
<accession>A0A1C7D4Q6</accession>
<evidence type="ECO:0000313" key="6">
    <source>
        <dbReference type="EMBL" id="ANU06440.1"/>
    </source>
</evidence>